<reference evidence="1 2" key="1">
    <citation type="journal article" date="2012" name="BMC Genomics">
        <title>Sequencing the genome of Marssonina brunnea reveals fungus-poplar co-evolution.</title>
        <authorList>
            <person name="Zhu S."/>
            <person name="Cao Y.-Z."/>
            <person name="Jiang C."/>
            <person name="Tan B.-Y."/>
            <person name="Wang Z."/>
            <person name="Feng S."/>
            <person name="Zhang L."/>
            <person name="Su X.-H."/>
            <person name="Brejova B."/>
            <person name="Vinar T."/>
            <person name="Xu M."/>
            <person name="Wang M.-X."/>
            <person name="Zhang S.-G."/>
            <person name="Huang M.-R."/>
            <person name="Wu R."/>
            <person name="Zhou Y."/>
        </authorList>
    </citation>
    <scope>NUCLEOTIDE SEQUENCE [LARGE SCALE GENOMIC DNA]</scope>
    <source>
        <strain evidence="1 2">MB_m1</strain>
    </source>
</reference>
<gene>
    <name evidence="1" type="ORF">MBM_06575</name>
</gene>
<sequence>MQTVLSSGSYYHNPAVPGDRHILCNGFNEFISLITSFTTLPGEITTLPGQITTLLASTITLPAQTTTLSGQITTLPASTITLPGQITTLPGAIISFTASGEITTLPGQITTLAGSVSTRTLPGLVTTLAGTVCTILGPYPTITISGATSVSMSKLPEHVTTLSGQIVTLPGATSLSTIPGIVSTIAGPPGPTLTLPPVLSTTLIPGSTIINPGPSVTASSLVICPKPTNLPGVAVTPQDKGPNALWGCSPGYVCNVPKPAGCDIFADPPDYDYLCDAKYCIPSPLFPVVTWPKGETAYYPLTEGYFNLNPQAFGLDFTIFVTNVVVITVAGKYGNLETITEAGQYSSQSSAYTPINSAHAHWKKSREEHVQAREAWVQARDTLHLLKRDASVAPAVCFAQCNNCYIEAQSVGKSPALCAADSAFRSYYEGCQSCVASNSATPEESLAVYVEPKFAEFTGYCDAQAPPIPVLDGSFTSTVPVTRTETPLPVTVSVVWHGFYPNLYLHTSSCIPKLSIKWPRDIAQHDTQPATNDFRT</sequence>
<evidence type="ECO:0000313" key="2">
    <source>
        <dbReference type="Proteomes" id="UP000006753"/>
    </source>
</evidence>
<proteinExistence type="predicted"/>
<dbReference type="KEGG" id="mbe:MBM_06575"/>
<evidence type="ECO:0000313" key="1">
    <source>
        <dbReference type="EMBL" id="EKD15359.1"/>
    </source>
</evidence>
<organism evidence="1 2">
    <name type="scientific">Marssonina brunnea f. sp. multigermtubi (strain MB_m1)</name>
    <name type="common">Marssonina leaf spot fungus</name>
    <dbReference type="NCBI Taxonomy" id="1072389"/>
    <lineage>
        <taxon>Eukaryota</taxon>
        <taxon>Fungi</taxon>
        <taxon>Dikarya</taxon>
        <taxon>Ascomycota</taxon>
        <taxon>Pezizomycotina</taxon>
        <taxon>Leotiomycetes</taxon>
        <taxon>Helotiales</taxon>
        <taxon>Drepanopezizaceae</taxon>
        <taxon>Drepanopeziza</taxon>
    </lineage>
</organism>
<dbReference type="PANTHER" id="PTHR38122">
    <property type="entry name" value="GLYCOPROTEIN X"/>
    <property type="match status" value="1"/>
</dbReference>
<dbReference type="AlphaFoldDB" id="K1XRY8"/>
<dbReference type="InParanoid" id="K1XRY8"/>
<dbReference type="HOGENOM" id="CLU_508117_0_0_1"/>
<dbReference type="EMBL" id="JH921442">
    <property type="protein sequence ID" value="EKD15359.1"/>
    <property type="molecule type" value="Genomic_DNA"/>
</dbReference>
<dbReference type="Proteomes" id="UP000006753">
    <property type="component" value="Unassembled WGS sequence"/>
</dbReference>
<keyword evidence="2" id="KW-1185">Reference proteome</keyword>
<dbReference type="eggNOG" id="ENOG502S2BG">
    <property type="taxonomic scope" value="Eukaryota"/>
</dbReference>
<protein>
    <submittedName>
        <fullName evidence="1">Glycoprotein X</fullName>
    </submittedName>
</protein>
<accession>K1XRY8</accession>
<dbReference type="PANTHER" id="PTHR38122:SF1">
    <property type="entry name" value="GLYCOPROTEIN X"/>
    <property type="match status" value="1"/>
</dbReference>
<name>K1XRY8_MARBU</name>
<dbReference type="OrthoDB" id="5414836at2759"/>